<dbReference type="InterPro" id="IPR009493">
    <property type="entry name" value="P2_GpE"/>
</dbReference>
<protein>
    <submittedName>
        <fullName evidence="1">GpE family phage tail protein</fullName>
    </submittedName>
</protein>
<evidence type="ECO:0000313" key="2">
    <source>
        <dbReference type="Proteomes" id="UP001236239"/>
    </source>
</evidence>
<dbReference type="Pfam" id="PF06528">
    <property type="entry name" value="Phage_P2_GpE"/>
    <property type="match status" value="1"/>
</dbReference>
<proteinExistence type="predicted"/>
<organism evidence="1 2">
    <name type="scientific">Phocoenobacter skyensis</name>
    <dbReference type="NCBI Taxonomy" id="97481"/>
    <lineage>
        <taxon>Bacteria</taxon>
        <taxon>Pseudomonadati</taxon>
        <taxon>Pseudomonadota</taxon>
        <taxon>Gammaproteobacteria</taxon>
        <taxon>Pasteurellales</taxon>
        <taxon>Pasteurellaceae</taxon>
        <taxon>Phocoenobacter</taxon>
    </lineage>
</organism>
<reference evidence="1" key="1">
    <citation type="journal article" date="2023" name="Front. Microbiol.">
        <title>Phylogeography and host specificity of Pasteurellaceae pathogenic to sea-farmed fish in the north-east Atlantic.</title>
        <authorList>
            <person name="Gulla S."/>
            <person name="Colquhoun D.J."/>
            <person name="Olsen A.B."/>
            <person name="Spilsberg B."/>
            <person name="Lagesen K."/>
            <person name="Aakesson C.P."/>
            <person name="Strom S."/>
            <person name="Manji F."/>
            <person name="Birkbeck T.H."/>
            <person name="Nilsen H.K."/>
        </authorList>
    </citation>
    <scope>NUCLEOTIDE SEQUENCE</scope>
    <source>
        <strain evidence="1">TW16_20</strain>
    </source>
</reference>
<dbReference type="RefSeq" id="WP_306373957.1">
    <property type="nucleotide sequence ID" value="NZ_JASAYQ010000011.1"/>
</dbReference>
<gene>
    <name evidence="1" type="ORF">QJU93_07185</name>
</gene>
<dbReference type="Proteomes" id="UP001236239">
    <property type="component" value="Unassembled WGS sequence"/>
</dbReference>
<sequence>MADIATVFHWQPNVFDEMYLDELMEWREQARKRTETEEQ</sequence>
<dbReference type="AlphaFoldDB" id="A0AAJ6NAB3"/>
<evidence type="ECO:0000313" key="1">
    <source>
        <dbReference type="EMBL" id="MDP8173139.1"/>
    </source>
</evidence>
<accession>A0AAJ6NAB3</accession>
<name>A0AAJ6NAB3_9PAST</name>
<dbReference type="EMBL" id="JASAYQ010000011">
    <property type="protein sequence ID" value="MDP8173139.1"/>
    <property type="molecule type" value="Genomic_DNA"/>
</dbReference>
<comment type="caution">
    <text evidence="1">The sequence shown here is derived from an EMBL/GenBank/DDBJ whole genome shotgun (WGS) entry which is preliminary data.</text>
</comment>